<reference evidence="2 3" key="1">
    <citation type="journal article" date="2016" name="Genome Announc.">
        <title>Genome Sequence of Madurella mycetomatis mm55, Isolated from a Human Mycetoma Case in Sudan.</title>
        <authorList>
            <person name="Smit S."/>
            <person name="Derks M.F."/>
            <person name="Bervoets S."/>
            <person name="Fahal A."/>
            <person name="van Leeuwen W."/>
            <person name="van Belkum A."/>
            <person name="van de Sande W.W."/>
        </authorList>
    </citation>
    <scope>NUCLEOTIDE SEQUENCE [LARGE SCALE GENOMIC DNA]</scope>
    <source>
        <strain evidence="3">mm55</strain>
    </source>
</reference>
<dbReference type="OrthoDB" id="3504488at2759"/>
<dbReference type="CDD" id="cd12810">
    <property type="entry name" value="Esterase_713_like-3"/>
    <property type="match status" value="1"/>
</dbReference>
<dbReference type="STRING" id="100816.A0A175W4M0"/>
<organism evidence="2 3">
    <name type="scientific">Madurella mycetomatis</name>
    <dbReference type="NCBI Taxonomy" id="100816"/>
    <lineage>
        <taxon>Eukaryota</taxon>
        <taxon>Fungi</taxon>
        <taxon>Dikarya</taxon>
        <taxon>Ascomycota</taxon>
        <taxon>Pezizomycotina</taxon>
        <taxon>Sordariomycetes</taxon>
        <taxon>Sordariomycetidae</taxon>
        <taxon>Sordariales</taxon>
        <taxon>Sordariales incertae sedis</taxon>
        <taxon>Madurella</taxon>
    </lineage>
</organism>
<dbReference type="Gene3D" id="3.40.50.1820">
    <property type="entry name" value="alpha/beta hydrolase"/>
    <property type="match status" value="1"/>
</dbReference>
<evidence type="ECO:0000313" key="3">
    <source>
        <dbReference type="Proteomes" id="UP000078237"/>
    </source>
</evidence>
<keyword evidence="3" id="KW-1185">Reference proteome</keyword>
<sequence>MKASHLASRRPSIASWRIATLLSTAVFQLVALFPDPVAASFWNPRKPIKLARSGGFAVGGTVIVNPENETQTLHCDHGYMEYFNPWTPRKTSLVMWHSSSTQTWQNRWDGGPGFKDMFLQQDYPVFLWDGPRVGRAGWACVPLEYTPTYQDQENFVGWKFGPEWKVWWPDVSFPTSDDEAWNQATRARYPEYNTWEGVQLESAVAAIAADSGRLGDSIVYLTNSAGGYRAYVTATQSSSGNIKGIVSYESIGCVLPESANVTGDTSGGFGPAVVPDDDFQKLADLKEVQFIWGPNSDPNNEYVQMTYNCTAWINKFGGNAEVLWLSDAGLKGNTHIPFADMNNEQTAKLLEKFLKKNKLDKYKR</sequence>
<feature type="signal peptide" evidence="1">
    <location>
        <begin position="1"/>
        <end position="39"/>
    </location>
</feature>
<gene>
    <name evidence="2" type="ORF">MMYC01_206365</name>
</gene>
<feature type="chain" id="PRO_5008043605" description="Alpha/beta-hydrolase" evidence="1">
    <location>
        <begin position="40"/>
        <end position="364"/>
    </location>
</feature>
<accession>A0A175W4M0</accession>
<keyword evidence="1" id="KW-0732">Signal</keyword>
<name>A0A175W4M0_9PEZI</name>
<evidence type="ECO:0008006" key="4">
    <source>
        <dbReference type="Google" id="ProtNLM"/>
    </source>
</evidence>
<evidence type="ECO:0000313" key="2">
    <source>
        <dbReference type="EMBL" id="KXX78512.1"/>
    </source>
</evidence>
<dbReference type="VEuPathDB" id="FungiDB:MMYC01_206365"/>
<dbReference type="EMBL" id="LCTW02000117">
    <property type="protein sequence ID" value="KXX78512.1"/>
    <property type="molecule type" value="Genomic_DNA"/>
</dbReference>
<proteinExistence type="predicted"/>
<protein>
    <recommendedName>
        <fullName evidence="4">Alpha/beta-hydrolase</fullName>
    </recommendedName>
</protein>
<dbReference type="AlphaFoldDB" id="A0A175W4M0"/>
<comment type="caution">
    <text evidence="2">The sequence shown here is derived from an EMBL/GenBank/DDBJ whole genome shotgun (WGS) entry which is preliminary data.</text>
</comment>
<evidence type="ECO:0000256" key="1">
    <source>
        <dbReference type="SAM" id="SignalP"/>
    </source>
</evidence>
<dbReference type="SUPFAM" id="SSF53474">
    <property type="entry name" value="alpha/beta-Hydrolases"/>
    <property type="match status" value="1"/>
</dbReference>
<dbReference type="Proteomes" id="UP000078237">
    <property type="component" value="Unassembled WGS sequence"/>
</dbReference>
<dbReference type="InterPro" id="IPR029058">
    <property type="entry name" value="AB_hydrolase_fold"/>
</dbReference>